<dbReference type="CDD" id="cd02674">
    <property type="entry name" value="Peptidase_C19R"/>
    <property type="match status" value="1"/>
</dbReference>
<feature type="domain" description="USP" evidence="4">
    <location>
        <begin position="385"/>
        <end position="1027"/>
    </location>
</feature>
<evidence type="ECO:0000313" key="7">
    <source>
        <dbReference type="Proteomes" id="UP000070412"/>
    </source>
</evidence>
<accession>A0A834VDQ6</accession>
<feature type="compositionally biased region" description="Polar residues" evidence="3">
    <location>
        <begin position="75"/>
        <end position="96"/>
    </location>
</feature>
<feature type="region of interest" description="Disordered" evidence="3">
    <location>
        <begin position="328"/>
        <end position="352"/>
    </location>
</feature>
<feature type="compositionally biased region" description="Polar residues" evidence="3">
    <location>
        <begin position="277"/>
        <end position="311"/>
    </location>
</feature>
<protein>
    <recommendedName>
        <fullName evidence="2">ubiquitinyl hydrolase 1</fullName>
        <ecNumber evidence="2">3.4.19.12</ecNumber>
    </recommendedName>
</protein>
<reference evidence="7" key="1">
    <citation type="journal article" date="2020" name="PLoS Negl. Trop. Dis.">
        <title>High-quality nuclear genome for Sarcoptes scabiei-A critical resource for a neglected parasite.</title>
        <authorList>
            <person name="Korhonen P.K."/>
            <person name="Gasser R.B."/>
            <person name="Ma G."/>
            <person name="Wang T."/>
            <person name="Stroehlein A.J."/>
            <person name="Young N.D."/>
            <person name="Ang C.S."/>
            <person name="Fernando D.D."/>
            <person name="Lu H.C."/>
            <person name="Taylor S."/>
            <person name="Reynolds S.L."/>
            <person name="Mofiz E."/>
            <person name="Najaraj S.H."/>
            <person name="Gowda H."/>
            <person name="Madugundu A."/>
            <person name="Renuse S."/>
            <person name="Holt D."/>
            <person name="Pandey A."/>
            <person name="Papenfuss A.T."/>
            <person name="Fischer K."/>
        </authorList>
    </citation>
    <scope>NUCLEOTIDE SEQUENCE [LARGE SCALE GENOMIC DNA]</scope>
</reference>
<evidence type="ECO:0000313" key="5">
    <source>
        <dbReference type="EMBL" id="KAF7490003.1"/>
    </source>
</evidence>
<comment type="catalytic activity">
    <reaction evidence="1">
        <text>Thiol-dependent hydrolysis of ester, thioester, amide, peptide and isopeptide bonds formed by the C-terminal Gly of ubiquitin (a 76-residue protein attached to proteins as an intracellular targeting signal).</text>
        <dbReference type="EC" id="3.4.19.12"/>
    </reaction>
</comment>
<dbReference type="OrthoDB" id="265776at2759"/>
<dbReference type="PROSITE" id="PS50235">
    <property type="entry name" value="USP_3"/>
    <property type="match status" value="1"/>
</dbReference>
<dbReference type="PROSITE" id="PS00973">
    <property type="entry name" value="USP_2"/>
    <property type="match status" value="1"/>
</dbReference>
<reference evidence="6" key="3">
    <citation type="submission" date="2022-06" db="UniProtKB">
        <authorList>
            <consortium name="EnsemblMetazoa"/>
        </authorList>
    </citation>
    <scope>IDENTIFICATION</scope>
</reference>
<dbReference type="GO" id="GO:0016579">
    <property type="term" value="P:protein deubiquitination"/>
    <property type="evidence" value="ECO:0007669"/>
    <property type="project" value="InterPro"/>
</dbReference>
<dbReference type="EnsemblMetazoa" id="SSS_3187s_mrna">
    <property type="protein sequence ID" value="KAF7490003.1"/>
    <property type="gene ID" value="SSS_3187"/>
</dbReference>
<name>A0A834VDQ6_SARSC</name>
<gene>
    <name evidence="5" type="ORF">SSS_3187</name>
</gene>
<evidence type="ECO:0000256" key="1">
    <source>
        <dbReference type="ARBA" id="ARBA00000707"/>
    </source>
</evidence>
<dbReference type="PANTHER" id="PTHR21646:SF14">
    <property type="entry name" value="FI05488P"/>
    <property type="match status" value="1"/>
</dbReference>
<evidence type="ECO:0000259" key="4">
    <source>
        <dbReference type="PROSITE" id="PS50235"/>
    </source>
</evidence>
<evidence type="ECO:0000256" key="3">
    <source>
        <dbReference type="SAM" id="MobiDB-lite"/>
    </source>
</evidence>
<dbReference type="GO" id="GO:0004843">
    <property type="term" value="F:cysteine-type deubiquitinase activity"/>
    <property type="evidence" value="ECO:0007669"/>
    <property type="project" value="UniProtKB-EC"/>
</dbReference>
<feature type="region of interest" description="Disordered" evidence="3">
    <location>
        <begin position="154"/>
        <end position="176"/>
    </location>
</feature>
<dbReference type="Proteomes" id="UP000070412">
    <property type="component" value="Unassembled WGS sequence"/>
</dbReference>
<keyword evidence="5" id="KW-0378">Hydrolase</keyword>
<keyword evidence="7" id="KW-1185">Reference proteome</keyword>
<reference evidence="5" key="2">
    <citation type="submission" date="2020-01" db="EMBL/GenBank/DDBJ databases">
        <authorList>
            <person name="Korhonen P.K.K."/>
            <person name="Guangxu M.G."/>
            <person name="Wang T.W."/>
            <person name="Stroehlein A.J.S."/>
            <person name="Young N.D."/>
            <person name="Ang C.-S.A."/>
            <person name="Fernando D.W.F."/>
            <person name="Lu H.L."/>
            <person name="Taylor S.T."/>
            <person name="Ehtesham M.E.M."/>
            <person name="Najaraj S.H.N."/>
            <person name="Harsha G.H.G."/>
            <person name="Madugundu A.M."/>
            <person name="Renuse S.R."/>
            <person name="Holt D.H."/>
            <person name="Pandey A.P."/>
            <person name="Papenfuss A.P."/>
            <person name="Gasser R.B.G."/>
            <person name="Fischer K.F."/>
        </authorList>
    </citation>
    <scope>NUCLEOTIDE SEQUENCE</scope>
    <source>
        <strain evidence="5">SSS_KF_BRIS2020</strain>
    </source>
</reference>
<feature type="compositionally biased region" description="Polar residues" evidence="3">
    <location>
        <begin position="328"/>
        <end position="338"/>
    </location>
</feature>
<proteinExistence type="predicted"/>
<dbReference type="Pfam" id="PF00443">
    <property type="entry name" value="UCH"/>
    <property type="match status" value="1"/>
</dbReference>
<dbReference type="SUPFAM" id="SSF54001">
    <property type="entry name" value="Cysteine proteinases"/>
    <property type="match status" value="1"/>
</dbReference>
<dbReference type="InterPro" id="IPR001394">
    <property type="entry name" value="Peptidase_C19_UCH"/>
</dbReference>
<feature type="region of interest" description="Disordered" evidence="3">
    <location>
        <begin position="241"/>
        <end position="312"/>
    </location>
</feature>
<dbReference type="Gene3D" id="3.90.70.10">
    <property type="entry name" value="Cysteine proteinases"/>
    <property type="match status" value="2"/>
</dbReference>
<sequence length="1203" mass="138555">MMSIQVSDVAENKHDKNFHFSKSMNYGDGLITSDLQYIDDVVDKLDDRSKHNDSIDANLINHLITAENPSYPDGENSNSSKTLNNGPIREISSSSKSKLDNENLDLNGEDHTNISESNKTNIPGRTKFRKSFRFGSLMKIFGLKRKKKLKISDAINHQQKDHRSSSSPLKLLRGKKSHSSLPFFRKKYRLDDSNRFQDDCDLLQIPAQHHEETPNSMKQPNVLKKFIRTFSFLYKRNPNVSNRRLKRTTSLQTPRKSNSMSEIKRANKKSRTKSDSDNVSAFSLSSRHSEPLSNRSRTLPGQHSIGSNKLNKLNDASLVPTLDKSTDVSQSTKLLDQSESIEKNDFSSNQTKRETKSTFCQIENIEQKQKQKHLVSIGVETPAVCGIQNHGNTCFINSIIQCLSNTTPLAEYYVMDYYLDDLARNNSIVHHKLSTCINGELTKCLSLLLKSLWSCMYSSDISLKFKRICSKYASQYLGHEQHDAQEFLLWVLDKSHEELRILDNVSNSSDDKMLFANGLESIKIPMEKSDERAAIEFLARCQKINSNSIIYDLFQSQLRSMIVCPNCGHSSKTFDPYMSLSLPVPIREKFTIFILVTFRENSTMVLYGLSIEAASTLRELKDEISRLVEIPQKRLLLLQFDNRLGMVEFSNNNETIQIQEILEDNESIHGLETPILSNAKNIDGSKEMCQQILTLVWLNRVGSVNSQNSIFGPFFTTIVSREVNYTELQTKILAEMSSYFIDGTDFECAKFSRAIPLRFEIVNTTDKNKKYIPNDVDHPLFVKQVESALIETEDSKNYNGPHHLKLIVEWDLDVRKSILVSDDKFDSIATKNRTFIDESVNLAKEHSKMDHYTLEDCLDMYFCDESLTLENAWMCPSCHSRQQSIKQLKIWSAPNILILHLKRSRYIPNLRHIKVNTLIKYPLNGLDLSKYIQKKNSVIPDIIDGEKISSPKSSIHRKNLKESSEENIYNLYAVCCHRGTIQEGHYTAMCKNSVDNCWYLYDDTKVMPLSEDLVVSSDACILFYQKSCIYDYHEKASTDEIDTVDGLRKIPINHWAFRMPPFSYYQTQAANANNNRSSTLPNRKSKNLGILTTSNMSNENSNLDHRERNHPMMQSSNPNYRALPHLNGPNSVKYNQNNYHQSRDANNRDEYNYYNNHQEYQNNPYYHDRQHDYHHSRANNVNHLQISQQMISTFPRNKSKYSY</sequence>
<organism evidence="5">
    <name type="scientific">Sarcoptes scabiei</name>
    <name type="common">Itch mite</name>
    <name type="synonym">Acarus scabiei</name>
    <dbReference type="NCBI Taxonomy" id="52283"/>
    <lineage>
        <taxon>Eukaryota</taxon>
        <taxon>Metazoa</taxon>
        <taxon>Ecdysozoa</taxon>
        <taxon>Arthropoda</taxon>
        <taxon>Chelicerata</taxon>
        <taxon>Arachnida</taxon>
        <taxon>Acari</taxon>
        <taxon>Acariformes</taxon>
        <taxon>Sarcoptiformes</taxon>
        <taxon>Astigmata</taxon>
        <taxon>Psoroptidia</taxon>
        <taxon>Sarcoptoidea</taxon>
        <taxon>Sarcoptidae</taxon>
        <taxon>Sarcoptinae</taxon>
        <taxon>Sarcoptes</taxon>
    </lineage>
</organism>
<dbReference type="EMBL" id="WVUK01000063">
    <property type="protein sequence ID" value="KAF7490003.1"/>
    <property type="molecule type" value="Genomic_DNA"/>
</dbReference>
<dbReference type="PROSITE" id="PS00972">
    <property type="entry name" value="USP_1"/>
    <property type="match status" value="1"/>
</dbReference>
<dbReference type="AlphaFoldDB" id="A0A834VDQ6"/>
<dbReference type="PANTHER" id="PTHR21646">
    <property type="entry name" value="UBIQUITIN CARBOXYL-TERMINAL HYDROLASE"/>
    <property type="match status" value="1"/>
</dbReference>
<evidence type="ECO:0000313" key="6">
    <source>
        <dbReference type="EnsemblMetazoa" id="KAF7490003.1"/>
    </source>
</evidence>
<dbReference type="InterPro" id="IPR038765">
    <property type="entry name" value="Papain-like_cys_pep_sf"/>
</dbReference>
<evidence type="ECO:0000256" key="2">
    <source>
        <dbReference type="ARBA" id="ARBA00012759"/>
    </source>
</evidence>
<dbReference type="EC" id="3.4.19.12" evidence="2"/>
<feature type="region of interest" description="Disordered" evidence="3">
    <location>
        <begin position="66"/>
        <end position="122"/>
    </location>
</feature>
<dbReference type="InterPro" id="IPR050185">
    <property type="entry name" value="Ub_carboxyl-term_hydrolase"/>
</dbReference>
<dbReference type="InterPro" id="IPR028889">
    <property type="entry name" value="USP"/>
</dbReference>
<feature type="compositionally biased region" description="Polar residues" evidence="3">
    <location>
        <begin position="241"/>
        <end position="261"/>
    </location>
</feature>
<dbReference type="InterPro" id="IPR018200">
    <property type="entry name" value="USP_CS"/>
</dbReference>
<feature type="compositionally biased region" description="Basic and acidic residues" evidence="3">
    <location>
        <begin position="340"/>
        <end position="352"/>
    </location>
</feature>